<feature type="transmembrane region" description="Helical" evidence="7">
    <location>
        <begin position="60"/>
        <end position="85"/>
    </location>
</feature>
<keyword evidence="4 7" id="KW-0812">Transmembrane</keyword>
<dbReference type="Pfam" id="PF01554">
    <property type="entry name" value="MatE"/>
    <property type="match status" value="2"/>
</dbReference>
<evidence type="ECO:0000256" key="5">
    <source>
        <dbReference type="ARBA" id="ARBA00022989"/>
    </source>
</evidence>
<dbReference type="PANTHER" id="PTHR42925">
    <property type="entry name" value="MULTIDRUG AND TOXIN EFFLUX PROTEIN MATE FAMILY"/>
    <property type="match status" value="1"/>
</dbReference>
<dbReference type="EMBL" id="JAOSHN010000015">
    <property type="protein sequence ID" value="MCU7380876.1"/>
    <property type="molecule type" value="Genomic_DNA"/>
</dbReference>
<feature type="transmembrane region" description="Helical" evidence="7">
    <location>
        <begin position="97"/>
        <end position="118"/>
    </location>
</feature>
<evidence type="ECO:0000256" key="6">
    <source>
        <dbReference type="ARBA" id="ARBA00023136"/>
    </source>
</evidence>
<dbReference type="Proteomes" id="UP001065549">
    <property type="component" value="Unassembled WGS sequence"/>
</dbReference>
<comment type="caution">
    <text evidence="8">The sequence shown here is derived from an EMBL/GenBank/DDBJ whole genome shotgun (WGS) entry which is preliminary data.</text>
</comment>
<dbReference type="InterPro" id="IPR002528">
    <property type="entry name" value="MATE_fam"/>
</dbReference>
<organism evidence="8 9">
    <name type="scientific">Hominibacterium faecale</name>
    <dbReference type="NCBI Taxonomy" id="2839743"/>
    <lineage>
        <taxon>Bacteria</taxon>
        <taxon>Bacillati</taxon>
        <taxon>Bacillota</taxon>
        <taxon>Clostridia</taxon>
        <taxon>Peptostreptococcales</taxon>
        <taxon>Anaerovoracaceae</taxon>
        <taxon>Hominibacterium</taxon>
    </lineage>
</organism>
<protein>
    <submittedName>
        <fullName evidence="8">MATE family efflux transporter</fullName>
    </submittedName>
</protein>
<keyword evidence="2" id="KW-0813">Transport</keyword>
<name>A0A9J6QZI7_9FIRM</name>
<keyword evidence="6 7" id="KW-0472">Membrane</keyword>
<evidence type="ECO:0000256" key="4">
    <source>
        <dbReference type="ARBA" id="ARBA00022692"/>
    </source>
</evidence>
<feature type="transmembrane region" description="Helical" evidence="7">
    <location>
        <begin position="201"/>
        <end position="223"/>
    </location>
</feature>
<feature type="transmembrane region" description="Helical" evidence="7">
    <location>
        <begin position="361"/>
        <end position="383"/>
    </location>
</feature>
<feature type="transmembrane region" description="Helical" evidence="7">
    <location>
        <begin position="395"/>
        <end position="417"/>
    </location>
</feature>
<evidence type="ECO:0000256" key="3">
    <source>
        <dbReference type="ARBA" id="ARBA00022475"/>
    </source>
</evidence>
<comment type="subcellular location">
    <subcellularLocation>
        <location evidence="1">Cell membrane</location>
        <topology evidence="1">Multi-pass membrane protein</topology>
    </subcellularLocation>
</comment>
<evidence type="ECO:0000256" key="1">
    <source>
        <dbReference type="ARBA" id="ARBA00004651"/>
    </source>
</evidence>
<dbReference type="GO" id="GO:0042910">
    <property type="term" value="F:xenobiotic transmembrane transporter activity"/>
    <property type="evidence" value="ECO:0007669"/>
    <property type="project" value="InterPro"/>
</dbReference>
<dbReference type="CDD" id="cd13134">
    <property type="entry name" value="MATE_like_8"/>
    <property type="match status" value="1"/>
</dbReference>
<accession>A0A9J6QZI7</accession>
<dbReference type="GO" id="GO:0005886">
    <property type="term" value="C:plasma membrane"/>
    <property type="evidence" value="ECO:0007669"/>
    <property type="project" value="UniProtKB-SubCell"/>
</dbReference>
<evidence type="ECO:0000256" key="7">
    <source>
        <dbReference type="SAM" id="Phobius"/>
    </source>
</evidence>
<dbReference type="NCBIfam" id="TIGR00797">
    <property type="entry name" value="matE"/>
    <property type="match status" value="1"/>
</dbReference>
<dbReference type="GO" id="GO:0015297">
    <property type="term" value="F:antiporter activity"/>
    <property type="evidence" value="ECO:0007669"/>
    <property type="project" value="InterPro"/>
</dbReference>
<evidence type="ECO:0000256" key="2">
    <source>
        <dbReference type="ARBA" id="ARBA00022448"/>
    </source>
</evidence>
<feature type="transmembrane region" description="Helical" evidence="7">
    <location>
        <begin position="20"/>
        <end position="40"/>
    </location>
</feature>
<dbReference type="PIRSF" id="PIRSF006603">
    <property type="entry name" value="DinF"/>
    <property type="match status" value="1"/>
</dbReference>
<keyword evidence="9" id="KW-1185">Reference proteome</keyword>
<feature type="transmembrane region" description="Helical" evidence="7">
    <location>
        <begin position="329"/>
        <end position="349"/>
    </location>
</feature>
<reference evidence="8" key="1">
    <citation type="submission" date="2022-09" db="EMBL/GenBank/DDBJ databases">
        <title>Culturomic study of gut microbiota in children with autism spectrum disorder.</title>
        <authorList>
            <person name="Efimov B.A."/>
            <person name="Chaplin A.V."/>
            <person name="Sokolova S.R."/>
            <person name="Pikina A.P."/>
            <person name="Korzhanova M."/>
            <person name="Belova V."/>
            <person name="Korostin D."/>
        </authorList>
    </citation>
    <scope>NUCLEOTIDE SEQUENCE</scope>
    <source>
        <strain evidence="8">ASD5510</strain>
    </source>
</reference>
<evidence type="ECO:0000313" key="9">
    <source>
        <dbReference type="Proteomes" id="UP001065549"/>
    </source>
</evidence>
<gene>
    <name evidence="8" type="ORF">OBO34_21410</name>
</gene>
<feature type="transmembrane region" description="Helical" evidence="7">
    <location>
        <begin position="168"/>
        <end position="189"/>
    </location>
</feature>
<dbReference type="RefSeq" id="WP_148396941.1">
    <property type="nucleotide sequence ID" value="NZ_JAOSHN010000015.1"/>
</dbReference>
<dbReference type="PANTHER" id="PTHR42925:SF2">
    <property type="entry name" value="NA+ DRIVEN MULTIDRUG EFFLUX PUMP"/>
    <property type="match status" value="1"/>
</dbReference>
<keyword evidence="3" id="KW-1003">Cell membrane</keyword>
<dbReference type="InterPro" id="IPR048279">
    <property type="entry name" value="MdtK-like"/>
</dbReference>
<sequence>MSRREENLNHSDQKGLYRTLAVVALPIALQSLIGSSLNLVDNLMVGSLGEAELNAVGVSVQIYFIHWMVMFGFTSGSSTFMAQFFGAKDLHNIRKTAGFAITVAMSVSILFFTAAMFFPHYVLRIFTRFPEVIDLGVGYVRMAAPAFLFVAINVPLTAALRATQQTKLPLYISGVAFLTNTFLNYLFIFGSLGAPKLGVTGAALATMIARAIEMSLTLIVIFGRKNLIGGRLREFFDFDKEFAVKIIKNAIPTTINETMWGLGTALYIAAFARIGVTEGAAVQACNTINNLFMMAAFSVGDATLILVGQKLGEGKLEYAYYLAKKLVRISLIIGICAGSGLILCGKPLLSLFDFTQTGAEYAFWILVVYGCTMWMGIYNATNITGVLRCGGDTRYAMLAEVLAVWCIGVPTAFLTALVLKWPIYFAVLAVRLEDVAKGIALTRRFFSKKWVKNVIRDISGNDTAN</sequence>
<keyword evidence="5 7" id="KW-1133">Transmembrane helix</keyword>
<feature type="transmembrane region" description="Helical" evidence="7">
    <location>
        <begin position="258"/>
        <end position="276"/>
    </location>
</feature>
<dbReference type="AlphaFoldDB" id="A0A9J6QZI7"/>
<feature type="transmembrane region" description="Helical" evidence="7">
    <location>
        <begin position="288"/>
        <end position="308"/>
    </location>
</feature>
<dbReference type="InterPro" id="IPR047135">
    <property type="entry name" value="YsiQ"/>
</dbReference>
<proteinExistence type="predicted"/>
<feature type="transmembrane region" description="Helical" evidence="7">
    <location>
        <begin position="138"/>
        <end position="156"/>
    </location>
</feature>
<evidence type="ECO:0000313" key="8">
    <source>
        <dbReference type="EMBL" id="MCU7380876.1"/>
    </source>
</evidence>